<reference evidence="7 8" key="1">
    <citation type="submission" date="2017-05" db="EMBL/GenBank/DDBJ databases">
        <authorList>
            <person name="Varghese N."/>
            <person name="Submissions S."/>
        </authorList>
    </citation>
    <scope>NUCLEOTIDE SEQUENCE [LARGE SCALE GENOMIC DNA]</scope>
    <source>
        <strain evidence="7 8">DSM 29506</strain>
    </source>
</reference>
<evidence type="ECO:0000256" key="5">
    <source>
        <dbReference type="SAM" id="Phobius"/>
    </source>
</evidence>
<feature type="transmembrane region" description="Helical" evidence="5">
    <location>
        <begin position="37"/>
        <end position="55"/>
    </location>
</feature>
<sequence length="196" mass="20677">MGAKPVNVNLKDLALETLTAPRVAAARILDLRLGMDVIWTLLALVAVVNTIFYSLSITQFEVVSGIATGMNLPLLYLGMLAGSMVLGALVLRWVGQMFGGRASFPDLMVLVIWLQALRAAAQALLLLVMMVSPGLANLAAIGLGLFGLWLLANFLDVAQGWNSLGKSFAVLVITGLGFVFGLSLFMLLIGASAMGV</sequence>
<dbReference type="GO" id="GO:0016020">
    <property type="term" value="C:membrane"/>
    <property type="evidence" value="ECO:0007669"/>
    <property type="project" value="UniProtKB-SubCell"/>
</dbReference>
<feature type="transmembrane region" description="Helical" evidence="5">
    <location>
        <begin position="75"/>
        <end position="95"/>
    </location>
</feature>
<feature type="transmembrane region" description="Helical" evidence="5">
    <location>
        <begin position="167"/>
        <end position="191"/>
    </location>
</feature>
<dbReference type="Pfam" id="PF04893">
    <property type="entry name" value="Yip1"/>
    <property type="match status" value="1"/>
</dbReference>
<evidence type="ECO:0000259" key="6">
    <source>
        <dbReference type="Pfam" id="PF04893"/>
    </source>
</evidence>
<comment type="subcellular location">
    <subcellularLocation>
        <location evidence="1">Membrane</location>
        <topology evidence="1">Multi-pass membrane protein</topology>
    </subcellularLocation>
</comment>
<dbReference type="Proteomes" id="UP000316030">
    <property type="component" value="Unassembled WGS sequence"/>
</dbReference>
<dbReference type="OrthoDB" id="7872013at2"/>
<feature type="transmembrane region" description="Helical" evidence="5">
    <location>
        <begin position="107"/>
        <end position="129"/>
    </location>
</feature>
<keyword evidence="8" id="KW-1185">Reference proteome</keyword>
<dbReference type="EMBL" id="FXTO01000047">
    <property type="protein sequence ID" value="SMO98895.1"/>
    <property type="molecule type" value="Genomic_DNA"/>
</dbReference>
<keyword evidence="4 5" id="KW-0472">Membrane</keyword>
<evidence type="ECO:0000256" key="2">
    <source>
        <dbReference type="ARBA" id="ARBA00022692"/>
    </source>
</evidence>
<gene>
    <name evidence="7" type="ORF">SAMN06265173_14720</name>
</gene>
<keyword evidence="2 5" id="KW-0812">Transmembrane</keyword>
<evidence type="ECO:0000256" key="4">
    <source>
        <dbReference type="ARBA" id="ARBA00023136"/>
    </source>
</evidence>
<feature type="domain" description="Yip1" evidence="6">
    <location>
        <begin position="16"/>
        <end position="184"/>
    </location>
</feature>
<evidence type="ECO:0000256" key="1">
    <source>
        <dbReference type="ARBA" id="ARBA00004141"/>
    </source>
</evidence>
<keyword evidence="3 5" id="KW-1133">Transmembrane helix</keyword>
<evidence type="ECO:0000256" key="3">
    <source>
        <dbReference type="ARBA" id="ARBA00022989"/>
    </source>
</evidence>
<protein>
    <submittedName>
        <fullName evidence="7">Yip1 domain-containing protein</fullName>
    </submittedName>
</protein>
<dbReference type="AlphaFoldDB" id="A0A521FRN9"/>
<evidence type="ECO:0000313" key="7">
    <source>
        <dbReference type="EMBL" id="SMO98895.1"/>
    </source>
</evidence>
<dbReference type="InterPro" id="IPR006977">
    <property type="entry name" value="Yip1_dom"/>
</dbReference>
<proteinExistence type="predicted"/>
<organism evidence="7 8">
    <name type="scientific">Thalassovita litoralis</name>
    <dbReference type="NCBI Taxonomy" id="1010611"/>
    <lineage>
        <taxon>Bacteria</taxon>
        <taxon>Pseudomonadati</taxon>
        <taxon>Pseudomonadota</taxon>
        <taxon>Alphaproteobacteria</taxon>
        <taxon>Rhodobacterales</taxon>
        <taxon>Roseobacteraceae</taxon>
        <taxon>Thalassovita</taxon>
    </lineage>
</organism>
<accession>A0A521FRN9</accession>
<name>A0A521FRN9_9RHOB</name>
<evidence type="ECO:0000313" key="8">
    <source>
        <dbReference type="Proteomes" id="UP000316030"/>
    </source>
</evidence>
<feature type="transmembrane region" description="Helical" evidence="5">
    <location>
        <begin position="135"/>
        <end position="155"/>
    </location>
</feature>